<dbReference type="InterPro" id="IPR000073">
    <property type="entry name" value="AB_hydrolase_1"/>
</dbReference>
<dbReference type="AlphaFoldDB" id="A0A1I2Q151"/>
<dbReference type="STRING" id="185761.SAMN05660282_00306"/>
<gene>
    <name evidence="2" type="ORF">SAMN05660282_00306</name>
</gene>
<accession>A0A1I2Q151</accession>
<keyword evidence="3" id="KW-1185">Reference proteome</keyword>
<dbReference type="Proteomes" id="UP000199065">
    <property type="component" value="Unassembled WGS sequence"/>
</dbReference>
<organism evidence="2 3">
    <name type="scientific">Corynebacterium spheniscorum</name>
    <dbReference type="NCBI Taxonomy" id="185761"/>
    <lineage>
        <taxon>Bacteria</taxon>
        <taxon>Bacillati</taxon>
        <taxon>Actinomycetota</taxon>
        <taxon>Actinomycetes</taxon>
        <taxon>Mycobacteriales</taxon>
        <taxon>Corynebacteriaceae</taxon>
        <taxon>Corynebacterium</taxon>
    </lineage>
</organism>
<name>A0A1I2Q151_9CORY</name>
<reference evidence="2 3" key="1">
    <citation type="submission" date="2016-10" db="EMBL/GenBank/DDBJ databases">
        <authorList>
            <person name="de Groot N.N."/>
        </authorList>
    </citation>
    <scope>NUCLEOTIDE SEQUENCE [LARGE SCALE GENOMIC DNA]</scope>
    <source>
        <strain>J11</strain>
        <strain evidence="3">PG 39</strain>
    </source>
</reference>
<dbReference type="PRINTS" id="PR00111">
    <property type="entry name" value="ABHYDROLASE"/>
</dbReference>
<evidence type="ECO:0000259" key="1">
    <source>
        <dbReference type="Pfam" id="PF00561"/>
    </source>
</evidence>
<dbReference type="RefSeq" id="WP_092283684.1">
    <property type="nucleotide sequence ID" value="NZ_FOPJ01000001.1"/>
</dbReference>
<evidence type="ECO:0000313" key="2">
    <source>
        <dbReference type="EMBL" id="SFG21403.1"/>
    </source>
</evidence>
<dbReference type="EMBL" id="FOPJ01000001">
    <property type="protein sequence ID" value="SFG21403.1"/>
    <property type="molecule type" value="Genomic_DNA"/>
</dbReference>
<dbReference type="PANTHER" id="PTHR43798">
    <property type="entry name" value="MONOACYLGLYCEROL LIPASE"/>
    <property type="match status" value="1"/>
</dbReference>
<dbReference type="Gene3D" id="3.40.50.1820">
    <property type="entry name" value="alpha/beta hydrolase"/>
    <property type="match status" value="1"/>
</dbReference>
<protein>
    <submittedName>
        <fullName evidence="2">Pimeloyl-ACP methyl ester carboxylesterase</fullName>
    </submittedName>
</protein>
<dbReference type="InterPro" id="IPR050266">
    <property type="entry name" value="AB_hydrolase_sf"/>
</dbReference>
<proteinExistence type="predicted"/>
<dbReference type="InterPro" id="IPR029058">
    <property type="entry name" value="AB_hydrolase_fold"/>
</dbReference>
<dbReference type="GO" id="GO:0003824">
    <property type="term" value="F:catalytic activity"/>
    <property type="evidence" value="ECO:0007669"/>
    <property type="project" value="UniProtKB-ARBA"/>
</dbReference>
<dbReference type="SUPFAM" id="SSF53474">
    <property type="entry name" value="alpha/beta-Hydrolases"/>
    <property type="match status" value="1"/>
</dbReference>
<dbReference type="OrthoDB" id="8871309at2"/>
<evidence type="ECO:0000313" key="3">
    <source>
        <dbReference type="Proteomes" id="UP000199065"/>
    </source>
</evidence>
<feature type="domain" description="AB hydrolase-1" evidence="1">
    <location>
        <begin position="35"/>
        <end position="257"/>
    </location>
</feature>
<dbReference type="Pfam" id="PF00561">
    <property type="entry name" value="Abhydrolase_1"/>
    <property type="match status" value="1"/>
</dbReference>
<sequence>MQNDWLQGETIELPDVNLRVYHRPAEHRDGVAPQWVIFYHGACGNKDLWREQYEAFKDYDLVFVDIRGQGASEMTTDSPPDFWGAVNDIDAIYEHFGIDKAILVGHSWGGNPMQEYTLLNPDRVAGLVIIGTWGQHRVRPKGEVIAQKSSAFIYRFIPWGMMSKMSGKACSHDPEVRKEVADGIYSSGRKVFLSLGFSAFKEVHDIEEYPGNPPMLLVRGSDDFPKSLSKIYEYLESKNPNARQVVIDGVVHMPMLTATEAFNNALQEFFDQVFKADS</sequence>